<dbReference type="GO" id="GO:0005730">
    <property type="term" value="C:nucleolus"/>
    <property type="evidence" value="ECO:0007669"/>
    <property type="project" value="UniProtKB-SubCell"/>
</dbReference>
<dbReference type="InterPro" id="IPR001680">
    <property type="entry name" value="WD40_rpt"/>
</dbReference>
<keyword evidence="4" id="KW-0539">Nucleus</keyword>
<dbReference type="Gene3D" id="2.130.10.10">
    <property type="entry name" value="YVTN repeat-like/Quinoprotein amine dehydrogenase"/>
    <property type="match status" value="1"/>
</dbReference>
<dbReference type="Pfam" id="PF23389">
    <property type="entry name" value="Beta-prop_WDR19_1st"/>
    <property type="match status" value="1"/>
</dbReference>
<dbReference type="EMBL" id="LSSM01004121">
    <property type="protein sequence ID" value="OMJ15787.1"/>
    <property type="molecule type" value="Genomic_DNA"/>
</dbReference>
<evidence type="ECO:0000259" key="11">
    <source>
        <dbReference type="PROSITE" id="PS50173"/>
    </source>
</evidence>
<keyword evidence="13" id="KW-1185">Reference proteome</keyword>
<dbReference type="InterPro" id="IPR019775">
    <property type="entry name" value="WD40_repeat_CS"/>
</dbReference>
<dbReference type="CDD" id="cd00200">
    <property type="entry name" value="WD40"/>
    <property type="match status" value="1"/>
</dbReference>
<dbReference type="PRINTS" id="PR00319">
    <property type="entry name" value="GPROTEINB"/>
</dbReference>
<evidence type="ECO:0000256" key="10">
    <source>
        <dbReference type="SAM" id="MobiDB-lite"/>
    </source>
</evidence>
<dbReference type="InterPro" id="IPR015943">
    <property type="entry name" value="WD40/YVTN_repeat-like_dom_sf"/>
</dbReference>
<feature type="repeat" description="WD" evidence="9">
    <location>
        <begin position="117"/>
        <end position="158"/>
    </location>
</feature>
<dbReference type="InterPro" id="IPR011047">
    <property type="entry name" value="Quinoprotein_ADH-like_sf"/>
</dbReference>
<dbReference type="InterPro" id="IPR012972">
    <property type="entry name" value="NLE"/>
</dbReference>
<dbReference type="PROSITE" id="PS50294">
    <property type="entry name" value="WD_REPEATS_REGION"/>
    <property type="match status" value="6"/>
</dbReference>
<dbReference type="InterPro" id="IPR036775">
    <property type="entry name" value="DNA_pol_Y-fam_lit_finger_sf"/>
</dbReference>
<evidence type="ECO:0000256" key="1">
    <source>
        <dbReference type="ARBA" id="ARBA00004604"/>
    </source>
</evidence>
<evidence type="ECO:0000256" key="5">
    <source>
        <dbReference type="ARBA" id="ARBA00061016"/>
    </source>
</evidence>
<evidence type="ECO:0000256" key="4">
    <source>
        <dbReference type="ARBA" id="ARBA00023242"/>
    </source>
</evidence>
<keyword evidence="2 9" id="KW-0853">WD repeat</keyword>
<evidence type="ECO:0000313" key="13">
    <source>
        <dbReference type="Proteomes" id="UP000187429"/>
    </source>
</evidence>
<dbReference type="Proteomes" id="UP000187429">
    <property type="component" value="Unassembled WGS sequence"/>
</dbReference>
<dbReference type="InterPro" id="IPR001632">
    <property type="entry name" value="WD40_G-protein_beta-like"/>
</dbReference>
<dbReference type="SUPFAM" id="SSF50998">
    <property type="entry name" value="Quinoprotein alcohol dehydrogenase-like"/>
    <property type="match status" value="1"/>
</dbReference>
<comment type="caution">
    <text evidence="12">The sequence shown here is derived from an EMBL/GenBank/DDBJ whole genome shotgun (WGS) entry which is preliminary data.</text>
</comment>
<dbReference type="InterPro" id="IPR057855">
    <property type="entry name" value="Beta-prop_WDR19_1st"/>
</dbReference>
<evidence type="ECO:0000313" key="12">
    <source>
        <dbReference type="EMBL" id="OMJ15787.1"/>
    </source>
</evidence>
<feature type="repeat" description="WD" evidence="9">
    <location>
        <begin position="249"/>
        <end position="280"/>
    </location>
</feature>
<dbReference type="SMART" id="SM00320">
    <property type="entry name" value="WD40"/>
    <property type="match status" value="8"/>
</dbReference>
<evidence type="ECO:0000256" key="7">
    <source>
        <dbReference type="ARBA" id="ARBA00077034"/>
    </source>
</evidence>
<feature type="repeat" description="WD" evidence="9">
    <location>
        <begin position="410"/>
        <end position="451"/>
    </location>
</feature>
<feature type="domain" description="UmuC" evidence="11">
    <location>
        <begin position="499"/>
        <end position="716"/>
    </location>
</feature>
<dbReference type="InterPro" id="IPR020472">
    <property type="entry name" value="WD40_PAC1"/>
</dbReference>
<feature type="repeat" description="WD" evidence="9">
    <location>
        <begin position="159"/>
        <end position="200"/>
    </location>
</feature>
<dbReference type="AlphaFoldDB" id="A0A1R1XMD1"/>
<keyword evidence="3" id="KW-0677">Repeat</keyword>
<feature type="repeat" description="WD" evidence="9">
    <location>
        <begin position="368"/>
        <end position="409"/>
    </location>
</feature>
<dbReference type="FunFam" id="2.130.10.10:FF:000092">
    <property type="entry name" value="notchless protein homolog"/>
    <property type="match status" value="1"/>
</dbReference>
<gene>
    <name evidence="12" type="ORF">AYI69_g8077</name>
</gene>
<dbReference type="PROSITE" id="PS50082">
    <property type="entry name" value="WD_REPEATS_2"/>
    <property type="match status" value="7"/>
</dbReference>
<evidence type="ECO:0000256" key="2">
    <source>
        <dbReference type="ARBA" id="ARBA00022574"/>
    </source>
</evidence>
<dbReference type="Pfam" id="PF21704">
    <property type="entry name" value="POLH-Rev1_HhH"/>
    <property type="match status" value="1"/>
</dbReference>
<comment type="similarity">
    <text evidence="5">Belongs to the NLE1/RSA4 family.</text>
</comment>
<dbReference type="GO" id="GO:0070987">
    <property type="term" value="P:error-free translesion synthesis"/>
    <property type="evidence" value="ECO:0007669"/>
    <property type="project" value="UniProtKB-ARBA"/>
</dbReference>
<dbReference type="PANTHER" id="PTHR19848">
    <property type="entry name" value="WD40 REPEAT PROTEIN"/>
    <property type="match status" value="1"/>
</dbReference>
<protein>
    <recommendedName>
        <fullName evidence="6">Ribosome assembly protein 4</fullName>
    </recommendedName>
    <alternativeName>
        <fullName evidence="8">Notchless protein homolog 1</fullName>
    </alternativeName>
    <alternativeName>
        <fullName evidence="7">Ribosome biogenesis factor RSA4</fullName>
    </alternativeName>
</protein>
<feature type="repeat" description="WD" evidence="9">
    <location>
        <begin position="202"/>
        <end position="239"/>
    </location>
</feature>
<dbReference type="Pfam" id="PF00400">
    <property type="entry name" value="WD40"/>
    <property type="match status" value="3"/>
</dbReference>
<dbReference type="OrthoDB" id="10267436at2759"/>
<evidence type="ECO:0000256" key="8">
    <source>
        <dbReference type="ARBA" id="ARBA00080836"/>
    </source>
</evidence>
<dbReference type="Pfam" id="PF00817">
    <property type="entry name" value="IMS"/>
    <property type="match status" value="1"/>
</dbReference>
<dbReference type="SUPFAM" id="SSF100879">
    <property type="entry name" value="Lesion bypass DNA polymerase (Y-family), little finger domain"/>
    <property type="match status" value="1"/>
</dbReference>
<dbReference type="GO" id="GO:0003684">
    <property type="term" value="F:damaged DNA binding"/>
    <property type="evidence" value="ECO:0007669"/>
    <property type="project" value="InterPro"/>
</dbReference>
<accession>A0A1R1XMD1</accession>
<evidence type="ECO:0000256" key="6">
    <source>
        <dbReference type="ARBA" id="ARBA00068030"/>
    </source>
</evidence>
<dbReference type="SUPFAM" id="SSF56672">
    <property type="entry name" value="DNA/RNA polymerases"/>
    <property type="match status" value="1"/>
</dbReference>
<evidence type="ECO:0000256" key="3">
    <source>
        <dbReference type="ARBA" id="ARBA00022737"/>
    </source>
</evidence>
<feature type="region of interest" description="Disordered" evidence="10">
    <location>
        <begin position="1059"/>
        <end position="1078"/>
    </location>
</feature>
<evidence type="ECO:0000256" key="9">
    <source>
        <dbReference type="PROSITE-ProRule" id="PRU00221"/>
    </source>
</evidence>
<feature type="repeat" description="WD" evidence="9">
    <location>
        <begin position="452"/>
        <end position="478"/>
    </location>
</feature>
<feature type="compositionally biased region" description="Polar residues" evidence="10">
    <location>
        <begin position="1059"/>
        <end position="1076"/>
    </location>
</feature>
<dbReference type="Gene3D" id="3.30.70.270">
    <property type="match status" value="1"/>
</dbReference>
<dbReference type="InterPro" id="IPR043502">
    <property type="entry name" value="DNA/RNA_pol_sf"/>
</dbReference>
<proteinExistence type="inferred from homology"/>
<reference evidence="13" key="1">
    <citation type="submission" date="2017-01" db="EMBL/GenBank/DDBJ databases">
        <authorList>
            <person name="Wang Y."/>
            <person name="White M."/>
            <person name="Kvist S."/>
            <person name="Moncalvo J.-M."/>
        </authorList>
    </citation>
    <scope>NUCLEOTIDE SEQUENCE [LARGE SCALE GENOMIC DNA]</scope>
    <source>
        <strain evidence="13">ID-206-W2</strain>
    </source>
</reference>
<dbReference type="PROSITE" id="PS00678">
    <property type="entry name" value="WD_REPEATS_1"/>
    <property type="match status" value="2"/>
</dbReference>
<dbReference type="PROSITE" id="PS50173">
    <property type="entry name" value="UMUC"/>
    <property type="match status" value="1"/>
</dbReference>
<organism evidence="12 13">
    <name type="scientific">Smittium culicis</name>
    <dbReference type="NCBI Taxonomy" id="133412"/>
    <lineage>
        <taxon>Eukaryota</taxon>
        <taxon>Fungi</taxon>
        <taxon>Fungi incertae sedis</taxon>
        <taxon>Zoopagomycota</taxon>
        <taxon>Kickxellomycotina</taxon>
        <taxon>Harpellomycetes</taxon>
        <taxon>Harpellales</taxon>
        <taxon>Legeriomycetaceae</taxon>
        <taxon>Smittium</taxon>
    </lineage>
</organism>
<dbReference type="Gene3D" id="3.30.1490.100">
    <property type="entry name" value="DNA polymerase, Y-family, little finger domain"/>
    <property type="match status" value="1"/>
</dbReference>
<dbReference type="Pfam" id="PF08154">
    <property type="entry name" value="NLE"/>
    <property type="match status" value="1"/>
</dbReference>
<dbReference type="GO" id="GO:0000027">
    <property type="term" value="P:ribosomal large subunit assembly"/>
    <property type="evidence" value="ECO:0007669"/>
    <property type="project" value="TreeGrafter"/>
</dbReference>
<comment type="subcellular location">
    <subcellularLocation>
        <location evidence="1">Nucleus</location>
        <location evidence="1">Nucleolus</location>
    </subcellularLocation>
</comment>
<sequence>MSESIYREDLLEKHVEEEEPSMILAQFQSAEGENSGPVLGIPLNSSNEQLRLIINNLLENDEDLPYSFYIDGEEISENIEADLLKTGKKSSEDKIVIVYQPQALFRVRAVTRCSSSLTGHAESILSVSFSPDGNQLASGSGDTTVRIWDLNTETPQYTCKGHTNWVLYIAWSPDGNTLASGGMDNTVRLWDPKTGLQLGRTLSGHRKWITCLAWEPLHLNPKANRLASSSKDGTVRVWDTTLRTCLFSVGGHTSAVTCVCWGGDGILYTSSQDKTIKMWNSEGKLIKTLSGHAHWVNSLAISSGFVLRTGAFDHTGTRYDDPAQAQQRALERYQESVGSKTERLVSGSDDYTMYLWDPKNSKKPIARLVGHQKIVNHVSFSPDGKYIASASFDNSVKLWDGYTGKFITSLRGHVSAVYQVCWSSDSRLLVSSSKDSTLKVWDMKTKKLKLDLPGHADEVFSVDWSPGGDKVASGGKDRVEQRRLNLSISTPLGVHQWGSLVAVNYEARKSDTVREAIRKCPDFVAVHVATYAPGKKAGYHSQPKQATHKSCLDVYRRASKEVFSIFEKYCPDMQKGSVDEAYMDITKLVEGEIEKDKGLGKIDYIYNHEEDLEIPIVEWKKGGLATANIIFGEKQSPVSFGKENLKLYYGAIVANRIREDILNSTGFTVSAGISHSKIVSKLASSYHKPNKQTIVLSSGVPSFIDNIKLEKLQSLGGKLGVHVKELLSCETVGDLKRQSFDKLKGFFPEKTALLLFKICRGVDSALVSKSSKARTMSSVKSFSGSMQLYNFNQVKEWISVLGMDIYERLMEEQECELRWPKNITLSLVPSNKLIPERSKTTSFPSHLVSEIMESPKIIIRTITDLAVRYVFNSNPTASNKDNCSIAENLDSKSAMIFPIDRILVHVGSFYNYDKGNTVGIKELISKSFVNKPLKDPFLLLTENNNLHDKDVNNVTKSDNFKKLTATRLNSFKSKRKKTKKSLNPDINTRQTTIDATSFRKIHSIGTNLSYSEFDDEMKNSQYVSDYDEATSQQAFFNSQLAPVKVSSKFIDGYEYSGKTNASSKSQFHKSQQTQPLGTPKKIVFPKDQKQKTGLLAFFEKSESDSDFLLENNSQLTPAKRHNHYTDFALDLSSPSKKHIKNPYTSSFTVQKTQNSLSDIDEFDFDLKSDGLIASNDDNEEEGVEKKLKCEMCSSDTSPVFISPESWQSHFDYHIALLWQARDNHAYKVSAQISRHF</sequence>
<dbReference type="GO" id="GO:0006281">
    <property type="term" value="P:DNA repair"/>
    <property type="evidence" value="ECO:0007669"/>
    <property type="project" value="InterPro"/>
</dbReference>
<name>A0A1R1XMD1_9FUNG</name>
<dbReference type="Gene3D" id="1.10.150.20">
    <property type="entry name" value="5' to 3' exonuclease, C-terminal subdomain"/>
    <property type="match status" value="1"/>
</dbReference>
<dbReference type="InterPro" id="IPR001126">
    <property type="entry name" value="UmuC"/>
</dbReference>
<dbReference type="InterPro" id="IPR043128">
    <property type="entry name" value="Rev_trsase/Diguanyl_cyclase"/>
</dbReference>
<dbReference type="PRINTS" id="PR00320">
    <property type="entry name" value="GPROTEINBRPT"/>
</dbReference>
<dbReference type="PANTHER" id="PTHR19848:SF0">
    <property type="entry name" value="NOTCHLESS PROTEIN HOMOLOG 1"/>
    <property type="match status" value="1"/>
</dbReference>
<dbReference type="Gene3D" id="3.40.1170.60">
    <property type="match status" value="1"/>
</dbReference>